<dbReference type="PANTHER" id="PTHR42734:SF6">
    <property type="entry name" value="MOLYBDATE IMPORT ATP-BINDING PROTEIN MOLC"/>
    <property type="match status" value="1"/>
</dbReference>
<dbReference type="GO" id="GO:0005524">
    <property type="term" value="F:ATP binding"/>
    <property type="evidence" value="ECO:0007669"/>
    <property type="project" value="UniProtKB-KW"/>
</dbReference>
<comment type="function">
    <text evidence="6">Required for corrinoid utilization. Probably part of the ABC transporter complex BtuCDF involved in cobalamin (vitamin B12) import. Probably responsible for energy coupling to the transport system.</text>
</comment>
<organism evidence="11 12">
    <name type="scientific">Methanospirillum hungatei</name>
    <dbReference type="NCBI Taxonomy" id="2203"/>
    <lineage>
        <taxon>Archaea</taxon>
        <taxon>Methanobacteriati</taxon>
        <taxon>Methanobacteriota</taxon>
        <taxon>Stenosarchaea group</taxon>
        <taxon>Methanomicrobia</taxon>
        <taxon>Methanomicrobiales</taxon>
        <taxon>Methanospirillaceae</taxon>
        <taxon>Methanospirillum</taxon>
    </lineage>
</organism>
<feature type="domain" description="ABC transporter" evidence="10">
    <location>
        <begin position="3"/>
        <end position="236"/>
    </location>
</feature>
<sequence>MILTVGNLSFQYKSREIFNDVTFDLGRNEVLAIMGPNGVGKTTLLRCLNLILKPTGGTIMVEEQNIMHLAKRDVAKRLGYVPQKQESGRMTAFDAILLGRRPHITWDISEKDLKIVHGVIKRLNLEHLSLQYIDQMSGGELQKVSIARALVQEPDLLLLDEPTSSLDLKNQLEILSEIRNITRFHSVSVIMTMHDLNLALRFLDKFIFLKSGMIYSAGSCKDVTPEMIHDVYGVQTAISEMYGYPVVIPLTG</sequence>
<dbReference type="PROSITE" id="PS00211">
    <property type="entry name" value="ABC_TRANSPORTER_1"/>
    <property type="match status" value="1"/>
</dbReference>
<dbReference type="InterPro" id="IPR050153">
    <property type="entry name" value="Metal_Ion_Import_ABC"/>
</dbReference>
<comment type="catalytic activity">
    <reaction evidence="5">
        <text>an R-cob(III)alamin(out) + ATP + H2O = an R-cob(III)alamin(in) + ADP + phosphate + H(+)</text>
        <dbReference type="Rhea" id="RHEA:17873"/>
        <dbReference type="ChEBI" id="CHEBI:15377"/>
        <dbReference type="ChEBI" id="CHEBI:15378"/>
        <dbReference type="ChEBI" id="CHEBI:30616"/>
        <dbReference type="ChEBI" id="CHEBI:43474"/>
        <dbReference type="ChEBI" id="CHEBI:140785"/>
        <dbReference type="ChEBI" id="CHEBI:456216"/>
        <dbReference type="EC" id="7.6.2.8"/>
    </reaction>
</comment>
<dbReference type="AlphaFoldDB" id="A0A8F5VQB8"/>
<dbReference type="InterPro" id="IPR003593">
    <property type="entry name" value="AAA+_ATPase"/>
</dbReference>
<dbReference type="Proteomes" id="UP000694228">
    <property type="component" value="Chromosome"/>
</dbReference>
<evidence type="ECO:0000256" key="8">
    <source>
        <dbReference type="ARBA" id="ARBA00073649"/>
    </source>
</evidence>
<keyword evidence="3" id="KW-0547">Nucleotide-binding</keyword>
<gene>
    <name evidence="11" type="ORF">KSK55_05315</name>
</gene>
<keyword evidence="4 11" id="KW-0067">ATP-binding</keyword>
<dbReference type="GO" id="GO:0015420">
    <property type="term" value="F:ABC-type vitamin B12 transporter activity"/>
    <property type="evidence" value="ECO:0007669"/>
    <property type="project" value="UniProtKB-EC"/>
</dbReference>
<accession>A0A8F5VQB8</accession>
<evidence type="ECO:0000256" key="1">
    <source>
        <dbReference type="ARBA" id="ARBA00005417"/>
    </source>
</evidence>
<dbReference type="EC" id="7.6.2.8" evidence="7"/>
<evidence type="ECO:0000259" key="10">
    <source>
        <dbReference type="PROSITE" id="PS50893"/>
    </source>
</evidence>
<dbReference type="PROSITE" id="PS50893">
    <property type="entry name" value="ABC_TRANSPORTER_2"/>
    <property type="match status" value="1"/>
</dbReference>
<name>A0A8F5VQB8_METHU</name>
<dbReference type="GO" id="GO:0016887">
    <property type="term" value="F:ATP hydrolysis activity"/>
    <property type="evidence" value="ECO:0007669"/>
    <property type="project" value="InterPro"/>
</dbReference>
<dbReference type="Pfam" id="PF00005">
    <property type="entry name" value="ABC_tran"/>
    <property type="match status" value="1"/>
</dbReference>
<comment type="similarity">
    <text evidence="1">Belongs to the ABC transporter superfamily.</text>
</comment>
<keyword evidence="2" id="KW-0813">Transport</keyword>
<dbReference type="InterPro" id="IPR003439">
    <property type="entry name" value="ABC_transporter-like_ATP-bd"/>
</dbReference>
<evidence type="ECO:0000256" key="7">
    <source>
        <dbReference type="ARBA" id="ARBA00066387"/>
    </source>
</evidence>
<dbReference type="CDD" id="cd03214">
    <property type="entry name" value="ABC_Iron-Siderophores_B12_Hemin"/>
    <property type="match status" value="1"/>
</dbReference>
<dbReference type="OrthoDB" id="24644at2157"/>
<reference evidence="11 12" key="1">
    <citation type="submission" date="2021-06" db="EMBL/GenBank/DDBJ databases">
        <title>Complete genome sequence of the secondary alcohol utilizing methanogen Methanospirillum hungatei strain GP1.</title>
        <authorList>
            <person name="Day L.A."/>
            <person name="Costa K.C."/>
        </authorList>
    </citation>
    <scope>NUCLEOTIDE SEQUENCE [LARGE SCALE GENOMIC DNA]</scope>
    <source>
        <strain evidence="11 12">GP1</strain>
    </source>
</reference>
<evidence type="ECO:0000256" key="2">
    <source>
        <dbReference type="ARBA" id="ARBA00022448"/>
    </source>
</evidence>
<evidence type="ECO:0000256" key="3">
    <source>
        <dbReference type="ARBA" id="ARBA00022741"/>
    </source>
</evidence>
<evidence type="ECO:0000313" key="12">
    <source>
        <dbReference type="Proteomes" id="UP000694228"/>
    </source>
</evidence>
<dbReference type="SMART" id="SM00382">
    <property type="entry name" value="AAA"/>
    <property type="match status" value="1"/>
</dbReference>
<evidence type="ECO:0000256" key="6">
    <source>
        <dbReference type="ARBA" id="ARBA00058960"/>
    </source>
</evidence>
<evidence type="ECO:0000256" key="5">
    <source>
        <dbReference type="ARBA" id="ARBA00050590"/>
    </source>
</evidence>
<dbReference type="PANTHER" id="PTHR42734">
    <property type="entry name" value="METAL TRANSPORT SYSTEM ATP-BINDING PROTEIN TM_0124-RELATED"/>
    <property type="match status" value="1"/>
</dbReference>
<protein>
    <recommendedName>
        <fullName evidence="8">Cobalamin import ATP-binding protein BtuD</fullName>
        <ecNumber evidence="7">7.6.2.8</ecNumber>
    </recommendedName>
    <alternativeName>
        <fullName evidence="9">Vitamin B12-transporting ATPase</fullName>
    </alternativeName>
</protein>
<dbReference type="EMBL" id="CP077107">
    <property type="protein sequence ID" value="QXO95810.1"/>
    <property type="molecule type" value="Genomic_DNA"/>
</dbReference>
<evidence type="ECO:0000256" key="9">
    <source>
        <dbReference type="ARBA" id="ARBA00077139"/>
    </source>
</evidence>
<dbReference type="FunFam" id="3.40.50.300:FF:000134">
    <property type="entry name" value="Iron-enterobactin ABC transporter ATP-binding protein"/>
    <property type="match status" value="1"/>
</dbReference>
<proteinExistence type="inferred from homology"/>
<dbReference type="InterPro" id="IPR017871">
    <property type="entry name" value="ABC_transporter-like_CS"/>
</dbReference>
<evidence type="ECO:0000256" key="4">
    <source>
        <dbReference type="ARBA" id="ARBA00022840"/>
    </source>
</evidence>
<evidence type="ECO:0000313" key="11">
    <source>
        <dbReference type="EMBL" id="QXO95810.1"/>
    </source>
</evidence>